<keyword evidence="6 8" id="KW-0472">Membrane</keyword>
<evidence type="ECO:0000259" key="10">
    <source>
        <dbReference type="Pfam" id="PF00593"/>
    </source>
</evidence>
<organism evidence="11 12">
    <name type="scientific">Pedobacter terrae</name>
    <dbReference type="NCBI Taxonomy" id="405671"/>
    <lineage>
        <taxon>Bacteria</taxon>
        <taxon>Pseudomonadati</taxon>
        <taxon>Bacteroidota</taxon>
        <taxon>Sphingobacteriia</taxon>
        <taxon>Sphingobacteriales</taxon>
        <taxon>Sphingobacteriaceae</taxon>
        <taxon>Pedobacter</taxon>
    </lineage>
</organism>
<evidence type="ECO:0000313" key="11">
    <source>
        <dbReference type="EMBL" id="SDG34568.1"/>
    </source>
</evidence>
<evidence type="ECO:0000256" key="2">
    <source>
        <dbReference type="ARBA" id="ARBA00022448"/>
    </source>
</evidence>
<dbReference type="InterPro" id="IPR037066">
    <property type="entry name" value="Plug_dom_sf"/>
</dbReference>
<sequence>MKINLLKITGLSAAIVLLNSPAFSMNSEWKGTRGFLNEHMRSAGFLLQKNVTGTVVDDSGLPVPGAGIKNQATGKATVTDGNGKFSIEASEGQVLRFTYIGYDTQDITVGQSSVINVKFAVSKNTNLKEVTVVAIGYGTQGIKETTSAVGHAGVEDFRQSGSRNPLDLIQGKIAGLNLTRPGGSNPNSNVSVQLRGSVTVSGSRSPLFVIDGIPGGNPDLLQQDDIASIDVLKDGSGAAIYGTSANAGVILITTKKGKAGPGVFEYSSYLRKEYLQSRPDYLTADEYREKIASGQIKQQNFGSSTDFYNDLINHDNLSQNHNLSFSGGTDKTNYRASLNYRDLEGISKENGREEYTLRLNVNQKGLDDRLNIQMNLVTNFNRANLLGGGGWESESAKNPTLSNFNPDGSYRFDLTSTNEYARLFQETSYRKQQTTSGDVKADLDIIKGLKASIFGSVVRNSYLDGQYRLKASENSVENTDFPNGGYAYRGNFLSQAYAVEPTLNYTNTFAQKHNITALAGYSYRYYMEERADMSNRGFINDLFHEDNISQGAALGVGKATMSSNKNDNTLIAFFGRVNYAFDNKYLVQFILRREGSSKFGANYKWGNFPAVSAGWNITEESFMKNIPFVNYLKLRAGYGVTGNAPTDNNLSRVTLGGGGKYLYPDGNYYETYGPDRNPNPNLRWERKQEANIGLDFTLLNSRLTGSIDVYKRTTKDLLDLYTTPQPPFVRNTIQTNVGQISSKGIELGLSYMVIKNDNFSWNMDATASTLSNKLDSYSNDVYKVKYITRGDIGGAGALGQAFAIFEGGKIGEFYGKRFAGFTPEGKWLFYNRNGEKVLNNQINISLNDLNTTDLAVIGNAIPKYYASWTNSFTYKNFDLRIFLRGKFGFDVLNTTALTYANKTWSGNLLRSTFDKYKDINDTYMYSDYYIESGSFVKLDEVTLGYNFKFKNKYIRKLRLYATGQNLGTITGYTGNDPDFIQDNGIGNEIDGKSLGIDTRGPYPSTRSFVIGLNVGF</sequence>
<keyword evidence="5" id="KW-0798">TonB box</keyword>
<protein>
    <submittedName>
        <fullName evidence="11">TonB-linked outer membrane protein, SusC/RagA family</fullName>
    </submittedName>
</protein>
<dbReference type="Pfam" id="PF00593">
    <property type="entry name" value="TonB_dep_Rec_b-barrel"/>
    <property type="match status" value="1"/>
</dbReference>
<dbReference type="RefSeq" id="WP_244155624.1">
    <property type="nucleotide sequence ID" value="NZ_FNCH01000005.1"/>
</dbReference>
<dbReference type="Gene3D" id="2.170.130.10">
    <property type="entry name" value="TonB-dependent receptor, plug domain"/>
    <property type="match status" value="1"/>
</dbReference>
<comment type="subcellular location">
    <subcellularLocation>
        <location evidence="1 8">Cell outer membrane</location>
        <topology evidence="1 8">Multi-pass membrane protein</topology>
    </subcellularLocation>
</comment>
<proteinExistence type="inferred from homology"/>
<dbReference type="SUPFAM" id="SSF49464">
    <property type="entry name" value="Carboxypeptidase regulatory domain-like"/>
    <property type="match status" value="1"/>
</dbReference>
<dbReference type="InterPro" id="IPR039426">
    <property type="entry name" value="TonB-dep_rcpt-like"/>
</dbReference>
<evidence type="ECO:0000256" key="1">
    <source>
        <dbReference type="ARBA" id="ARBA00004571"/>
    </source>
</evidence>
<dbReference type="InterPro" id="IPR036942">
    <property type="entry name" value="Beta-barrel_TonB_sf"/>
</dbReference>
<dbReference type="NCBIfam" id="TIGR04056">
    <property type="entry name" value="OMP_RagA_SusC"/>
    <property type="match status" value="1"/>
</dbReference>
<dbReference type="InterPro" id="IPR000531">
    <property type="entry name" value="Beta-barrel_TonB"/>
</dbReference>
<comment type="similarity">
    <text evidence="8">Belongs to the TonB-dependent receptor family.</text>
</comment>
<feature type="chain" id="PRO_5011706955" evidence="9">
    <location>
        <begin position="25"/>
        <end position="1016"/>
    </location>
</feature>
<dbReference type="InterPro" id="IPR023996">
    <property type="entry name" value="TonB-dep_OMP_SusC/RagA"/>
</dbReference>
<evidence type="ECO:0000256" key="7">
    <source>
        <dbReference type="ARBA" id="ARBA00023237"/>
    </source>
</evidence>
<dbReference type="EMBL" id="FNCH01000005">
    <property type="protein sequence ID" value="SDG34568.1"/>
    <property type="molecule type" value="Genomic_DNA"/>
</dbReference>
<evidence type="ECO:0000256" key="9">
    <source>
        <dbReference type="SAM" id="SignalP"/>
    </source>
</evidence>
<evidence type="ECO:0000256" key="4">
    <source>
        <dbReference type="ARBA" id="ARBA00022692"/>
    </source>
</evidence>
<evidence type="ECO:0000313" key="12">
    <source>
        <dbReference type="Proteomes" id="UP000199643"/>
    </source>
</evidence>
<dbReference type="Gene3D" id="2.60.40.1120">
    <property type="entry name" value="Carboxypeptidase-like, regulatory domain"/>
    <property type="match status" value="1"/>
</dbReference>
<dbReference type="Proteomes" id="UP000199643">
    <property type="component" value="Unassembled WGS sequence"/>
</dbReference>
<evidence type="ECO:0000256" key="6">
    <source>
        <dbReference type="ARBA" id="ARBA00023136"/>
    </source>
</evidence>
<keyword evidence="2 8" id="KW-0813">Transport</keyword>
<keyword evidence="7 8" id="KW-0998">Cell outer membrane</keyword>
<keyword evidence="3 8" id="KW-1134">Transmembrane beta strand</keyword>
<keyword evidence="9" id="KW-0732">Signal</keyword>
<feature type="signal peptide" evidence="9">
    <location>
        <begin position="1"/>
        <end position="24"/>
    </location>
</feature>
<dbReference type="Pfam" id="PF13715">
    <property type="entry name" value="CarbopepD_reg_2"/>
    <property type="match status" value="1"/>
</dbReference>
<dbReference type="GO" id="GO:0009279">
    <property type="term" value="C:cell outer membrane"/>
    <property type="evidence" value="ECO:0007669"/>
    <property type="project" value="UniProtKB-SubCell"/>
</dbReference>
<evidence type="ECO:0000256" key="8">
    <source>
        <dbReference type="PROSITE-ProRule" id="PRU01360"/>
    </source>
</evidence>
<dbReference type="Gene3D" id="2.40.170.20">
    <property type="entry name" value="TonB-dependent receptor, beta-barrel domain"/>
    <property type="match status" value="1"/>
</dbReference>
<dbReference type="SUPFAM" id="SSF56935">
    <property type="entry name" value="Porins"/>
    <property type="match status" value="1"/>
</dbReference>
<feature type="domain" description="TonB-dependent receptor-like beta-barrel" evidence="10">
    <location>
        <begin position="393"/>
        <end position="966"/>
    </location>
</feature>
<evidence type="ECO:0000256" key="3">
    <source>
        <dbReference type="ARBA" id="ARBA00022452"/>
    </source>
</evidence>
<dbReference type="STRING" id="405671.SAMN05421827_105229"/>
<name>A0A1G7TGW0_9SPHI</name>
<reference evidence="12" key="1">
    <citation type="submission" date="2016-10" db="EMBL/GenBank/DDBJ databases">
        <authorList>
            <person name="Varghese N."/>
            <person name="Submissions S."/>
        </authorList>
    </citation>
    <scope>NUCLEOTIDE SEQUENCE [LARGE SCALE GENOMIC DNA]</scope>
    <source>
        <strain evidence="12">DSM 17933</strain>
    </source>
</reference>
<evidence type="ECO:0000256" key="5">
    <source>
        <dbReference type="ARBA" id="ARBA00023077"/>
    </source>
</evidence>
<gene>
    <name evidence="11" type="ORF">SAMN05421827_105229</name>
</gene>
<dbReference type="AlphaFoldDB" id="A0A1G7TGW0"/>
<accession>A0A1G7TGW0</accession>
<keyword evidence="4 8" id="KW-0812">Transmembrane</keyword>
<keyword evidence="12" id="KW-1185">Reference proteome</keyword>
<dbReference type="InterPro" id="IPR008969">
    <property type="entry name" value="CarboxyPept-like_regulatory"/>
</dbReference>
<dbReference type="PROSITE" id="PS52016">
    <property type="entry name" value="TONB_DEPENDENT_REC_3"/>
    <property type="match status" value="1"/>
</dbReference>